<organism evidence="2 3">
    <name type="scientific">Methanosphaera stadtmanae</name>
    <dbReference type="NCBI Taxonomy" id="2317"/>
    <lineage>
        <taxon>Archaea</taxon>
        <taxon>Methanobacteriati</taxon>
        <taxon>Methanobacteriota</taxon>
        <taxon>Methanomada group</taxon>
        <taxon>Methanobacteria</taxon>
        <taxon>Methanobacteriales</taxon>
        <taxon>Methanobacteriaceae</taxon>
        <taxon>Methanosphaera</taxon>
    </lineage>
</organism>
<reference evidence="2 3" key="1">
    <citation type="submission" date="2017-05" db="EMBL/GenBank/DDBJ databases">
        <title>Host range expansion of the Methanosphaera genus to humans and monogastric animals involves recent and extensive reduction in genome content.</title>
        <authorList>
            <person name="Hoedt E.C."/>
            <person name="Volmer J.G."/>
            <person name="Parks D.H."/>
            <person name="Rosewarne C.P."/>
            <person name="Denman S.E."/>
            <person name="Mcsweeney C.S."/>
            <person name="O Cuiv P."/>
            <person name="Hugenholtz P."/>
            <person name="Tyson G.W."/>
            <person name="Morrison M."/>
        </authorList>
    </citation>
    <scope>NUCLEOTIDE SEQUENCE [LARGE SCALE GENOMIC DNA]</scope>
    <source>
        <strain evidence="2 3">PA5</strain>
    </source>
</reference>
<comment type="caution">
    <text evidence="2">The sequence shown here is derived from an EMBL/GenBank/DDBJ whole genome shotgun (WGS) entry which is preliminary data.</text>
</comment>
<dbReference type="NCBIfam" id="NF011465">
    <property type="entry name" value="PRK14886.1-1"/>
    <property type="match status" value="1"/>
</dbReference>
<dbReference type="AlphaFoldDB" id="A0A328Q0T2"/>
<proteinExistence type="inferred from homology"/>
<dbReference type="SUPFAM" id="SSF143870">
    <property type="entry name" value="PF0523-like"/>
    <property type="match status" value="1"/>
</dbReference>
<sequence length="178" mass="20711">MKKEDERMDLQKQLLNEYTITIHSYPDNTIENIPEFLKKIDNITSQKEDSTIQLLDCDYICGIKHLNQAIAQSIKAFQEKQNFAHDRGLEICVRLSAQKQITQALNLLGIKKQGNITVVYINTTDKQIMEVETFLSNRRDELLEEYDSKKIVEKYELVNDENIEDTLCEKIALLSIKN</sequence>
<evidence type="ECO:0000256" key="1">
    <source>
        <dbReference type="ARBA" id="ARBA00005546"/>
    </source>
</evidence>
<dbReference type="Proteomes" id="UP000248557">
    <property type="component" value="Unassembled WGS sequence"/>
</dbReference>
<name>A0A328Q0T2_9EURY</name>
<evidence type="ECO:0000313" key="2">
    <source>
        <dbReference type="EMBL" id="RAP02614.1"/>
    </source>
</evidence>
<accession>A0A328Q0T2</accession>
<evidence type="ECO:0008006" key="4">
    <source>
        <dbReference type="Google" id="ProtNLM"/>
    </source>
</evidence>
<evidence type="ECO:0000313" key="3">
    <source>
        <dbReference type="Proteomes" id="UP000248557"/>
    </source>
</evidence>
<dbReference type="EMBL" id="NGJK01000081">
    <property type="protein sequence ID" value="RAP02614.1"/>
    <property type="molecule type" value="Genomic_DNA"/>
</dbReference>
<dbReference type="InterPro" id="IPR013926">
    <property type="entry name" value="CGI121/TPRKB"/>
</dbReference>
<dbReference type="Pfam" id="PF08617">
    <property type="entry name" value="CGI-121"/>
    <property type="match status" value="1"/>
</dbReference>
<gene>
    <name evidence="2" type="ORF">CA615_06550</name>
</gene>
<dbReference type="Gene3D" id="3.30.2380.10">
    <property type="entry name" value="CGI121/TPRKB"/>
    <property type="match status" value="1"/>
</dbReference>
<comment type="similarity">
    <text evidence="1">Belongs to the CGI121/TPRKB family.</text>
</comment>
<protein>
    <recommendedName>
        <fullName evidence="4">Kinase binding protein CGI-121</fullName>
    </recommendedName>
</protein>
<dbReference type="InterPro" id="IPR036504">
    <property type="entry name" value="CGI121/TPRKB_sf"/>
</dbReference>